<dbReference type="GO" id="GO:0005829">
    <property type="term" value="C:cytosol"/>
    <property type="evidence" value="ECO:0007669"/>
    <property type="project" value="TreeGrafter"/>
</dbReference>
<evidence type="ECO:0000313" key="9">
    <source>
        <dbReference type="EMBL" id="BBM36495.1"/>
    </source>
</evidence>
<dbReference type="Gene3D" id="3.30.110.10">
    <property type="entry name" value="Translation initiation factor 3 (IF-3), C-terminal domain"/>
    <property type="match status" value="1"/>
</dbReference>
<evidence type="ECO:0000256" key="3">
    <source>
        <dbReference type="ARBA" id="ARBA00022917"/>
    </source>
</evidence>
<dbReference type="Gene3D" id="3.10.20.80">
    <property type="entry name" value="Translation initiation factor 3 (IF-3), N-terminal domain"/>
    <property type="match status" value="1"/>
</dbReference>
<gene>
    <name evidence="4" type="primary">infC</name>
    <name evidence="9" type="ORF">JCM16774_1427</name>
</gene>
<dbReference type="InterPro" id="IPR036788">
    <property type="entry name" value="T_IF-3_C_sf"/>
</dbReference>
<feature type="domain" description="Translation initiation factor 3 C-terminal" evidence="7">
    <location>
        <begin position="91"/>
        <end position="176"/>
    </location>
</feature>
<keyword evidence="3 4" id="KW-0648">Protein biosynthesis</keyword>
<keyword evidence="2 4" id="KW-0396">Initiation factor</keyword>
<evidence type="ECO:0000256" key="4">
    <source>
        <dbReference type="HAMAP-Rule" id="MF_00080"/>
    </source>
</evidence>
<dbReference type="InterPro" id="IPR019814">
    <property type="entry name" value="Translation_initiation_fac_3_N"/>
</dbReference>
<dbReference type="NCBIfam" id="TIGR00168">
    <property type="entry name" value="infC"/>
    <property type="match status" value="1"/>
</dbReference>
<evidence type="ECO:0000256" key="2">
    <source>
        <dbReference type="ARBA" id="ARBA00022540"/>
    </source>
</evidence>
<dbReference type="RefSeq" id="WP_006806781.1">
    <property type="nucleotide sequence ID" value="NZ_AP019822.1"/>
</dbReference>
<evidence type="ECO:0000313" key="10">
    <source>
        <dbReference type="Proteomes" id="UP000321606"/>
    </source>
</evidence>
<dbReference type="KEGG" id="lgo:JCM16774_1427"/>
<evidence type="ECO:0000256" key="6">
    <source>
        <dbReference type="RuleBase" id="RU000646"/>
    </source>
</evidence>
<proteinExistence type="inferred from homology"/>
<feature type="domain" description="Translation initiation factor 3 N-terminal" evidence="8">
    <location>
        <begin position="15"/>
        <end position="84"/>
    </location>
</feature>
<dbReference type="SUPFAM" id="SSF55200">
    <property type="entry name" value="Translation initiation factor IF3, C-terminal domain"/>
    <property type="match status" value="1"/>
</dbReference>
<dbReference type="FunFam" id="3.10.20.80:FF:000001">
    <property type="entry name" value="Translation initiation factor IF-3"/>
    <property type="match status" value="1"/>
</dbReference>
<comment type="subunit">
    <text evidence="4 6">Monomer.</text>
</comment>
<dbReference type="PROSITE" id="PS00938">
    <property type="entry name" value="IF3"/>
    <property type="match status" value="1"/>
</dbReference>
<comment type="similarity">
    <text evidence="1 4 6">Belongs to the IF-3 family.</text>
</comment>
<evidence type="ECO:0000259" key="8">
    <source>
        <dbReference type="Pfam" id="PF05198"/>
    </source>
</evidence>
<reference evidence="9 10" key="1">
    <citation type="submission" date="2019-07" db="EMBL/GenBank/DDBJ databases">
        <title>Complete Genome Sequence of Leptotrichia goodfellowii Strain JCM 16774.</title>
        <authorList>
            <person name="Watanabe S."/>
            <person name="Cui L."/>
        </authorList>
    </citation>
    <scope>NUCLEOTIDE SEQUENCE [LARGE SCALE GENOMIC DNA]</scope>
    <source>
        <strain evidence="9 10">JCM16774</strain>
    </source>
</reference>
<dbReference type="InterPro" id="IPR036787">
    <property type="entry name" value="T_IF-3_N_sf"/>
</dbReference>
<dbReference type="GO" id="GO:0003743">
    <property type="term" value="F:translation initiation factor activity"/>
    <property type="evidence" value="ECO:0007669"/>
    <property type="project" value="UniProtKB-UniRule"/>
</dbReference>
<evidence type="ECO:0000259" key="7">
    <source>
        <dbReference type="Pfam" id="PF00707"/>
    </source>
</evidence>
<dbReference type="GO" id="GO:0032790">
    <property type="term" value="P:ribosome disassembly"/>
    <property type="evidence" value="ECO:0007669"/>
    <property type="project" value="TreeGrafter"/>
</dbReference>
<dbReference type="PANTHER" id="PTHR10938">
    <property type="entry name" value="TRANSLATION INITIATION FACTOR IF-3"/>
    <property type="match status" value="1"/>
</dbReference>
<dbReference type="InterPro" id="IPR019815">
    <property type="entry name" value="Translation_initiation_fac_3_C"/>
</dbReference>
<dbReference type="InterPro" id="IPR019813">
    <property type="entry name" value="Translation_initiation_fac3_CS"/>
</dbReference>
<dbReference type="InterPro" id="IPR001288">
    <property type="entry name" value="Translation_initiation_fac_3"/>
</dbReference>
<evidence type="ECO:0000256" key="5">
    <source>
        <dbReference type="NCBIfam" id="TIGR00168"/>
    </source>
</evidence>
<dbReference type="EMBL" id="AP019822">
    <property type="protein sequence ID" value="BBM36495.1"/>
    <property type="molecule type" value="Genomic_DNA"/>
</dbReference>
<dbReference type="Pfam" id="PF00707">
    <property type="entry name" value="IF3_C"/>
    <property type="match status" value="1"/>
</dbReference>
<dbReference type="AlphaFoldDB" id="A0A510JE29"/>
<keyword evidence="4" id="KW-0963">Cytoplasm</keyword>
<dbReference type="HAMAP" id="MF_00080">
    <property type="entry name" value="IF_3"/>
    <property type="match status" value="1"/>
</dbReference>
<protein>
    <recommendedName>
        <fullName evidence="4 5">Translation initiation factor IF-3</fullName>
    </recommendedName>
</protein>
<comment type="function">
    <text evidence="4 6">IF-3 binds to the 30S ribosomal subunit and shifts the equilibrium between 70S ribosomes and their 50S and 30S subunits in favor of the free subunits, thus enhancing the availability of 30S subunits on which protein synthesis initiation begins.</text>
</comment>
<name>A0A510JE29_9FUSO</name>
<dbReference type="SUPFAM" id="SSF54364">
    <property type="entry name" value="Translation initiation factor IF3, N-terminal domain"/>
    <property type="match status" value="1"/>
</dbReference>
<dbReference type="GO" id="GO:0016020">
    <property type="term" value="C:membrane"/>
    <property type="evidence" value="ECO:0007669"/>
    <property type="project" value="TreeGrafter"/>
</dbReference>
<dbReference type="STRING" id="714315.GCA_000516535_01435"/>
<dbReference type="Proteomes" id="UP000321606">
    <property type="component" value="Chromosome"/>
</dbReference>
<dbReference type="PANTHER" id="PTHR10938:SF0">
    <property type="entry name" value="TRANSLATION INITIATION FACTOR IF-3, MITOCHONDRIAL"/>
    <property type="match status" value="1"/>
</dbReference>
<dbReference type="GO" id="GO:0043022">
    <property type="term" value="F:ribosome binding"/>
    <property type="evidence" value="ECO:0007669"/>
    <property type="project" value="TreeGrafter"/>
</dbReference>
<organism evidence="9 10">
    <name type="scientific">Pseudoleptotrichia goodfellowii</name>
    <dbReference type="NCBI Taxonomy" id="157692"/>
    <lineage>
        <taxon>Bacteria</taxon>
        <taxon>Fusobacteriati</taxon>
        <taxon>Fusobacteriota</taxon>
        <taxon>Fusobacteriia</taxon>
        <taxon>Fusobacteriales</taxon>
        <taxon>Leptotrichiaceae</taxon>
        <taxon>Pseudoleptotrichia</taxon>
    </lineage>
</organism>
<accession>A0A510JE29</accession>
<evidence type="ECO:0000256" key="1">
    <source>
        <dbReference type="ARBA" id="ARBA00005439"/>
    </source>
</evidence>
<comment type="subcellular location">
    <subcellularLocation>
        <location evidence="4 6">Cytoplasm</location>
    </subcellularLocation>
</comment>
<dbReference type="Pfam" id="PF05198">
    <property type="entry name" value="IF3_N"/>
    <property type="match status" value="1"/>
</dbReference>
<sequence>MFFIKGTNKSDEPRMNERIRAREIRVIGEDGEQFGILSVNEAIALANEKGLELVEISPNATPPVCKIMDYGKFKYEKTKKEKENKKKQKNVVIKELRIKPHIDEHDKETKISQIEKFIAKEYKVKVSLRLSGREKMHAESAIKVLDEFASHFEETATVEKKYGKEQLQKFIMLSPKK</sequence>